<feature type="domain" description="Peptidoglycan beta-N-acetylmuramidase NamZ C-terminal" evidence="2">
    <location>
        <begin position="236"/>
        <end position="391"/>
    </location>
</feature>
<protein>
    <recommendedName>
        <fullName evidence="5">DUF1343 domain-containing protein</fullName>
    </recommendedName>
</protein>
<dbReference type="EMBL" id="CP019699">
    <property type="protein sequence ID" value="AQS56361.1"/>
    <property type="molecule type" value="Genomic_DNA"/>
</dbReference>
<evidence type="ECO:0000313" key="3">
    <source>
        <dbReference type="EMBL" id="AQS56361.1"/>
    </source>
</evidence>
<dbReference type="GO" id="GO:0033922">
    <property type="term" value="F:peptidoglycan beta-N-acetylmuramidase activity"/>
    <property type="evidence" value="ECO:0007669"/>
    <property type="project" value="InterPro"/>
</dbReference>
<evidence type="ECO:0008006" key="5">
    <source>
        <dbReference type="Google" id="ProtNLM"/>
    </source>
</evidence>
<evidence type="ECO:0000259" key="1">
    <source>
        <dbReference type="Pfam" id="PF07075"/>
    </source>
</evidence>
<name>A0A1U9K8L0_9BACL</name>
<evidence type="ECO:0000313" key="4">
    <source>
        <dbReference type="Proteomes" id="UP000188603"/>
    </source>
</evidence>
<dbReference type="InterPro" id="IPR048502">
    <property type="entry name" value="NamZ_N"/>
</dbReference>
<sequence length="392" mass="44235">MRKSAGGVVVRLGLDVFLRRHVRAFKGERIGLVTNMTGVNRRLIPIIDLFYEHPDIRLTALYAPEHGIRGDAKEGEAVASSTDAYTGLPVFSLYGKYRKPTPQMLEPVDVVVFDLQDIGSRYYTFIYTMAYVMEACGEQGKRFVVLDRPNPIGGTSVEGNVLEPQFRSFVGLYPIPNRHGLTIGELALLYTHEFGISCDVTVVQMEGWERDMYFDETGLFWVPPSPNTTGLDMCTLYPGTCLIEGTNLSEGRGTTRPFEIAGAPFVDGYTLAKQFNERRVRGVLARPVSFVPTYQKYKGLRCEGVQLHVEDREKIHAFQVGITLLETVAALYPDQFSFREAERGSACFFDLLAGTQKLRHHILAGSTREFLKECEPELEQFKRRVEPYLLYA</sequence>
<dbReference type="RefSeq" id="WP_228441071.1">
    <property type="nucleotide sequence ID" value="NZ_CP019699.1"/>
</dbReference>
<proteinExistence type="predicted"/>
<dbReference type="Gene3D" id="3.90.1150.140">
    <property type="match status" value="1"/>
</dbReference>
<dbReference type="InterPro" id="IPR048503">
    <property type="entry name" value="NamZ_C"/>
</dbReference>
<organism evidence="3 4">
    <name type="scientific">Novibacillus thermophilus</name>
    <dbReference type="NCBI Taxonomy" id="1471761"/>
    <lineage>
        <taxon>Bacteria</taxon>
        <taxon>Bacillati</taxon>
        <taxon>Bacillota</taxon>
        <taxon>Bacilli</taxon>
        <taxon>Bacillales</taxon>
        <taxon>Thermoactinomycetaceae</taxon>
        <taxon>Novibacillus</taxon>
    </lineage>
</organism>
<evidence type="ECO:0000259" key="2">
    <source>
        <dbReference type="Pfam" id="PF20732"/>
    </source>
</evidence>
<dbReference type="KEGG" id="ntr:B0W44_11910"/>
<dbReference type="Proteomes" id="UP000188603">
    <property type="component" value="Chromosome"/>
</dbReference>
<dbReference type="PIRSF" id="PIRSF016719">
    <property type="entry name" value="UCP016719"/>
    <property type="match status" value="1"/>
</dbReference>
<reference evidence="3 4" key="1">
    <citation type="journal article" date="2015" name="Int. J. Syst. Evol. Microbiol.">
        <title>Novibacillus thermophilus gen. nov., sp. nov., a Gram-staining-negative and moderately thermophilic member of the family Thermoactinomycetaceae.</title>
        <authorList>
            <person name="Yang G."/>
            <person name="Chen J."/>
            <person name="Zhou S."/>
        </authorList>
    </citation>
    <scope>NUCLEOTIDE SEQUENCE [LARGE SCALE GENOMIC DNA]</scope>
    <source>
        <strain evidence="3 4">SG-1</strain>
    </source>
</reference>
<dbReference type="InterPro" id="IPR008302">
    <property type="entry name" value="NamZ"/>
</dbReference>
<dbReference type="Pfam" id="PF07075">
    <property type="entry name" value="NamZ_N"/>
    <property type="match status" value="1"/>
</dbReference>
<dbReference type="STRING" id="1471761.B0W44_11910"/>
<dbReference type="AlphaFoldDB" id="A0A1U9K8L0"/>
<dbReference type="Pfam" id="PF20732">
    <property type="entry name" value="NamZ_C"/>
    <property type="match status" value="1"/>
</dbReference>
<dbReference type="Gene3D" id="3.40.50.12170">
    <property type="entry name" value="Uncharacterised protein PF07075, DUF1343"/>
    <property type="match status" value="1"/>
</dbReference>
<dbReference type="PANTHER" id="PTHR42915">
    <property type="entry name" value="HYPOTHETICAL 460 KDA PROTEIN IN FEUA-SIGW INTERGENIC REGION [PRECURSOR]"/>
    <property type="match status" value="1"/>
</dbReference>
<keyword evidence="4" id="KW-1185">Reference proteome</keyword>
<feature type="domain" description="Peptidoglycan beta-N-acetylmuramidase NamZ N-terminal" evidence="1">
    <location>
        <begin position="30"/>
        <end position="229"/>
    </location>
</feature>
<accession>A0A1U9K8L0</accession>
<gene>
    <name evidence="3" type="ORF">B0W44_11910</name>
</gene>
<dbReference type="PANTHER" id="PTHR42915:SF1">
    <property type="entry name" value="PEPTIDOGLYCAN BETA-N-ACETYLMURAMIDASE NAMZ"/>
    <property type="match status" value="1"/>
</dbReference>